<dbReference type="InterPro" id="IPR012902">
    <property type="entry name" value="N_methyl_site"/>
</dbReference>
<sequence length="407" mass="43573">MMLHRLPQPAQGARRSRGFSLIELMVSLVIGMGLIITMGVLSQKFETSKREQSTSSDLSGTSAFLSYDLDRQIRSAGSGFTNGYEDTFACALNVSKSNAQILPAPVALPDPFGSVPQAITLVPLAVYPATGSTDSDTIQIMTATGGVGEVSTQLKYKSVNTNQLQLVSNVGIEANDLLLITEKGRPCMIEQVKGLNATTPDIIDLDGAYYASVINGQALNDRGTSASVNAKAFNIGNASNGNPPMFHLLGVNGSNQLVRYDLMRFNNGGSGGNQPIPITDGVMMMRTLYGVDTSGDGKVDSWVRPGTGSFTAANVTTNSAIARQIVAIKIAMVLRSDTIEDQSSNAKTTATRSTFFVAPEKLTLFTSQATTLRTDYEVTDRQRRHLVVEFTVPLRNQLASLRTTTPD</sequence>
<dbReference type="Pfam" id="PF07963">
    <property type="entry name" value="N_methyl"/>
    <property type="match status" value="1"/>
</dbReference>
<name>A0A0U3MUA5_9BURK</name>
<dbReference type="InterPro" id="IPR032092">
    <property type="entry name" value="PilW"/>
</dbReference>
<dbReference type="NCBIfam" id="TIGR02532">
    <property type="entry name" value="IV_pilin_GFxxxE"/>
    <property type="match status" value="1"/>
</dbReference>
<dbReference type="AlphaFoldDB" id="A0A0U3MUA5"/>
<proteinExistence type="predicted"/>
<gene>
    <name evidence="1" type="ORF">RD2015_981</name>
</gene>
<dbReference type="STRING" id="76731.RD2015_981"/>
<evidence type="ECO:0000313" key="1">
    <source>
        <dbReference type="EMBL" id="ALV05476.1"/>
    </source>
</evidence>
<keyword evidence="2" id="KW-1185">Reference proteome</keyword>
<protein>
    <submittedName>
        <fullName evidence="1">Uncharacterized protein</fullName>
    </submittedName>
</protein>
<dbReference type="GO" id="GO:0043683">
    <property type="term" value="P:type IV pilus assembly"/>
    <property type="evidence" value="ECO:0007669"/>
    <property type="project" value="InterPro"/>
</dbReference>
<organism evidence="1 2">
    <name type="scientific">Roseateles depolymerans</name>
    <dbReference type="NCBI Taxonomy" id="76731"/>
    <lineage>
        <taxon>Bacteria</taxon>
        <taxon>Pseudomonadati</taxon>
        <taxon>Pseudomonadota</taxon>
        <taxon>Betaproteobacteria</taxon>
        <taxon>Burkholderiales</taxon>
        <taxon>Sphaerotilaceae</taxon>
        <taxon>Roseateles</taxon>
    </lineage>
</organism>
<reference evidence="1 2" key="1">
    <citation type="submission" date="2015-12" db="EMBL/GenBank/DDBJ databases">
        <title>Complete genome of Roseateles depolymerans KCTC 42856.</title>
        <authorList>
            <person name="Kim K.M."/>
        </authorList>
    </citation>
    <scope>NUCLEOTIDE SEQUENCE [LARGE SCALE GENOMIC DNA]</scope>
    <source>
        <strain evidence="1 2">KCTC 42856</strain>
    </source>
</reference>
<evidence type="ECO:0000313" key="2">
    <source>
        <dbReference type="Proteomes" id="UP000060699"/>
    </source>
</evidence>
<dbReference type="EMBL" id="CP013729">
    <property type="protein sequence ID" value="ALV05476.1"/>
    <property type="molecule type" value="Genomic_DNA"/>
</dbReference>
<accession>A0A0U3MUA5</accession>
<dbReference type="RefSeq" id="WP_058933938.1">
    <property type="nucleotide sequence ID" value="NZ_CP013729.1"/>
</dbReference>
<dbReference type="OrthoDB" id="8533459at2"/>
<dbReference type="Pfam" id="PF16074">
    <property type="entry name" value="PilW"/>
    <property type="match status" value="1"/>
</dbReference>
<dbReference type="Proteomes" id="UP000060699">
    <property type="component" value="Chromosome"/>
</dbReference>
<dbReference type="KEGG" id="rdp:RD2015_981"/>